<sequence>MSDAPKSDGPRNDGPKGDPATVRQGMREIDFVLNSCWRLGKTIVAGWSHQGAKISFCFSESYNVLGKAEAMPRLIRGKRLMGPRTFAEACKTLRARPMEMEVPFTVGTGRGEVNPLMIENLVRRYAVSATTSRAAILFDIVSFSKHTPLEQVAQLSSLEYSINSAVKRLNQIGLRTELARSTVGDGFYVWNRAKGLEADIRTWLALTLILADNALAHQKGDPRLVPTLRVAFAVGAHFSYHQVEGNSPRGFEYIVGDVTITLARIIAKALPGQILVGQFVRATGVLTGKDTEADTLGFLARAERGAAKFTELEIGHQQILSLRTAITSAPEIGRAGTTIYHIKDKHGFTHQAFNVRVIFERDGANTLAIGRPASDLDGFAAERAAYQIKIPQPAR</sequence>
<keyword evidence="3" id="KW-1185">Reference proteome</keyword>
<feature type="region of interest" description="Disordered" evidence="1">
    <location>
        <begin position="1"/>
        <end position="23"/>
    </location>
</feature>
<comment type="caution">
    <text evidence="2">The sequence shown here is derived from an EMBL/GenBank/DDBJ whole genome shotgun (WGS) entry which is preliminary data.</text>
</comment>
<gene>
    <name evidence="2" type="ORF">ACFOOQ_03110</name>
</gene>
<feature type="compositionally biased region" description="Basic and acidic residues" evidence="1">
    <location>
        <begin position="1"/>
        <end position="16"/>
    </location>
</feature>
<accession>A0ABV7VBG5</accession>
<dbReference type="RefSeq" id="WP_379721626.1">
    <property type="nucleotide sequence ID" value="NZ_JBHRYJ010000001.1"/>
</dbReference>
<dbReference type="Proteomes" id="UP001595711">
    <property type="component" value="Unassembled WGS sequence"/>
</dbReference>
<name>A0ABV7VBG5_9PROT</name>
<evidence type="ECO:0000313" key="3">
    <source>
        <dbReference type="Proteomes" id="UP001595711"/>
    </source>
</evidence>
<proteinExistence type="predicted"/>
<evidence type="ECO:0000313" key="2">
    <source>
        <dbReference type="EMBL" id="MFC3674515.1"/>
    </source>
</evidence>
<reference evidence="3" key="1">
    <citation type="journal article" date="2019" name="Int. J. Syst. Evol. Microbiol.">
        <title>The Global Catalogue of Microorganisms (GCM) 10K type strain sequencing project: providing services to taxonomists for standard genome sequencing and annotation.</title>
        <authorList>
            <consortium name="The Broad Institute Genomics Platform"/>
            <consortium name="The Broad Institute Genome Sequencing Center for Infectious Disease"/>
            <person name="Wu L."/>
            <person name="Ma J."/>
        </authorList>
    </citation>
    <scope>NUCLEOTIDE SEQUENCE [LARGE SCALE GENOMIC DNA]</scope>
    <source>
        <strain evidence="3">KCTC 42182</strain>
    </source>
</reference>
<dbReference type="EMBL" id="JBHRYJ010000001">
    <property type="protein sequence ID" value="MFC3674515.1"/>
    <property type="molecule type" value="Genomic_DNA"/>
</dbReference>
<evidence type="ECO:0000256" key="1">
    <source>
        <dbReference type="SAM" id="MobiDB-lite"/>
    </source>
</evidence>
<organism evidence="2 3">
    <name type="scientific">Ferrovibrio xuzhouensis</name>
    <dbReference type="NCBI Taxonomy" id="1576914"/>
    <lineage>
        <taxon>Bacteria</taxon>
        <taxon>Pseudomonadati</taxon>
        <taxon>Pseudomonadota</taxon>
        <taxon>Alphaproteobacteria</taxon>
        <taxon>Rhodospirillales</taxon>
        <taxon>Rhodospirillaceae</taxon>
        <taxon>Ferrovibrio</taxon>
    </lineage>
</organism>
<protein>
    <submittedName>
        <fullName evidence="2">Uncharacterized protein</fullName>
    </submittedName>
</protein>